<dbReference type="InterPro" id="IPR032861">
    <property type="entry name" value="TAXi_N"/>
</dbReference>
<feature type="active site" evidence="6">
    <location>
        <position position="313"/>
    </location>
</feature>
<dbReference type="Gene3D" id="2.40.70.10">
    <property type="entry name" value="Acid Proteases"/>
    <property type="match status" value="2"/>
</dbReference>
<evidence type="ECO:0000256" key="3">
    <source>
        <dbReference type="ARBA" id="ARBA00022750"/>
    </source>
</evidence>
<dbReference type="OrthoDB" id="2747330at2759"/>
<evidence type="ECO:0000256" key="6">
    <source>
        <dbReference type="PIRSR" id="PIRSR601461-1"/>
    </source>
</evidence>
<dbReference type="AlphaFoldDB" id="A0A8S0ULW1"/>
<evidence type="ECO:0000259" key="8">
    <source>
        <dbReference type="PROSITE" id="PS51767"/>
    </source>
</evidence>
<evidence type="ECO:0000313" key="10">
    <source>
        <dbReference type="Proteomes" id="UP000594638"/>
    </source>
</evidence>
<dbReference type="EMBL" id="CACTIH010009048">
    <property type="protein sequence ID" value="CAA3021083.1"/>
    <property type="molecule type" value="Genomic_DNA"/>
</dbReference>
<keyword evidence="7" id="KW-0732">Signal</keyword>
<dbReference type="PROSITE" id="PS51767">
    <property type="entry name" value="PEPTIDASE_A1"/>
    <property type="match status" value="1"/>
</dbReference>
<dbReference type="PRINTS" id="PR00792">
    <property type="entry name" value="PEPSIN"/>
</dbReference>
<keyword evidence="10" id="KW-1185">Reference proteome</keyword>
<comment type="caution">
    <text evidence="9">The sequence shown here is derived from an EMBL/GenBank/DDBJ whole genome shotgun (WGS) entry which is preliminary data.</text>
</comment>
<organism evidence="9 10">
    <name type="scientific">Olea europaea subsp. europaea</name>
    <dbReference type="NCBI Taxonomy" id="158383"/>
    <lineage>
        <taxon>Eukaryota</taxon>
        <taxon>Viridiplantae</taxon>
        <taxon>Streptophyta</taxon>
        <taxon>Embryophyta</taxon>
        <taxon>Tracheophyta</taxon>
        <taxon>Spermatophyta</taxon>
        <taxon>Magnoliopsida</taxon>
        <taxon>eudicotyledons</taxon>
        <taxon>Gunneridae</taxon>
        <taxon>Pentapetalae</taxon>
        <taxon>asterids</taxon>
        <taxon>lamiids</taxon>
        <taxon>Lamiales</taxon>
        <taxon>Oleaceae</taxon>
        <taxon>Oleeae</taxon>
        <taxon>Olea</taxon>
    </lineage>
</organism>
<dbReference type="InterPro" id="IPR032799">
    <property type="entry name" value="TAXi_C"/>
</dbReference>
<gene>
    <name evidence="9" type="ORF">OLEA9_A038359</name>
</gene>
<proteinExistence type="inferred from homology"/>
<dbReference type="InterPro" id="IPR001461">
    <property type="entry name" value="Aspartic_peptidase_A1"/>
</dbReference>
<protein>
    <submittedName>
        <fullName evidence="9">Aspartic ase 2</fullName>
    </submittedName>
</protein>
<sequence>MMDLRRCLLLLLLLFSAQLICLVKGNVVFKVQHKFRGRVLGRSALSAFRAHDSFRHGRMLGAVDLQLGGNGQPTDAALYYTKLSIGSPSNDYHVQVDTGSDILWVNCAGCDKCPTKSDLKIALKQYDLQTSSTGKAVTCDQNFCSAMFNGPYSGCKVGASCDCVVTYGDGSKTEGYFVRDYIKLDEVTGNLHTSSMNGSIAFGCSSKQSGELGSSSEAVDGILGFGQANTSVLSQLASSEKVKKIFSHCLDGVSGGGIFAIGQLVQPKVKSTPLVSNEAHYNVIMRAVEVDGDSLDLPSDLFGTDSQGGTIIDSGTTLAYLPDEIYEPLMEKVMARQPNLKTQIVEQQYKCFDYSGNVDNGFPVVTFHFENSLSLTVYPHEYLFRISDDEWCIGWQNSGMQTRDGKEITLLGDLVLSNKLVLYDLENQTIGWTVYNCSSSIKVRDEKSRNIYTVGAHDISSACIPNRGNITPFILLMAFLLNFIG</sequence>
<evidence type="ECO:0000313" key="9">
    <source>
        <dbReference type="EMBL" id="CAA3021083.1"/>
    </source>
</evidence>
<evidence type="ECO:0000256" key="1">
    <source>
        <dbReference type="ARBA" id="ARBA00007447"/>
    </source>
</evidence>
<dbReference type="GO" id="GO:0004190">
    <property type="term" value="F:aspartic-type endopeptidase activity"/>
    <property type="evidence" value="ECO:0007669"/>
    <property type="project" value="UniProtKB-KW"/>
</dbReference>
<evidence type="ECO:0000256" key="5">
    <source>
        <dbReference type="ARBA" id="ARBA00023180"/>
    </source>
</evidence>
<comment type="similarity">
    <text evidence="1">Belongs to the peptidase A1 family.</text>
</comment>
<feature type="domain" description="Peptidase A1" evidence="8">
    <location>
        <begin position="79"/>
        <end position="433"/>
    </location>
</feature>
<dbReference type="Pfam" id="PF14541">
    <property type="entry name" value="TAXi_C"/>
    <property type="match status" value="1"/>
</dbReference>
<feature type="signal peptide" evidence="7">
    <location>
        <begin position="1"/>
        <end position="25"/>
    </location>
</feature>
<dbReference type="InterPro" id="IPR034161">
    <property type="entry name" value="Pepsin-like_plant"/>
</dbReference>
<name>A0A8S0ULW1_OLEEU</name>
<dbReference type="PANTHER" id="PTHR13683">
    <property type="entry name" value="ASPARTYL PROTEASES"/>
    <property type="match status" value="1"/>
</dbReference>
<dbReference type="PANTHER" id="PTHR13683:SF768">
    <property type="entry name" value="EUKARYOTIC ASPARTYL PROTEASE FAMILY PROTEIN"/>
    <property type="match status" value="1"/>
</dbReference>
<dbReference type="Pfam" id="PF14543">
    <property type="entry name" value="TAXi_N"/>
    <property type="match status" value="1"/>
</dbReference>
<dbReference type="CDD" id="cd05476">
    <property type="entry name" value="pepsin_A_like_plant"/>
    <property type="match status" value="1"/>
</dbReference>
<dbReference type="Gramene" id="OE9A038359T5">
    <property type="protein sequence ID" value="OE9A038359C5"/>
    <property type="gene ID" value="OE9A038359"/>
</dbReference>
<dbReference type="GO" id="GO:0006508">
    <property type="term" value="P:proteolysis"/>
    <property type="evidence" value="ECO:0007669"/>
    <property type="project" value="UniProtKB-KW"/>
</dbReference>
<dbReference type="FunFam" id="2.40.70.10:FF:000056">
    <property type="entry name" value="Eukaryotic aspartyl protease family protein"/>
    <property type="match status" value="1"/>
</dbReference>
<feature type="active site" evidence="6">
    <location>
        <position position="97"/>
    </location>
</feature>
<evidence type="ECO:0000256" key="4">
    <source>
        <dbReference type="ARBA" id="ARBA00022801"/>
    </source>
</evidence>
<accession>A0A8S0ULW1</accession>
<dbReference type="SUPFAM" id="SSF50630">
    <property type="entry name" value="Acid proteases"/>
    <property type="match status" value="1"/>
</dbReference>
<evidence type="ECO:0000256" key="2">
    <source>
        <dbReference type="ARBA" id="ARBA00022670"/>
    </source>
</evidence>
<keyword evidence="5" id="KW-0325">Glycoprotein</keyword>
<evidence type="ECO:0000256" key="7">
    <source>
        <dbReference type="SAM" id="SignalP"/>
    </source>
</evidence>
<dbReference type="InterPro" id="IPR033121">
    <property type="entry name" value="PEPTIDASE_A1"/>
</dbReference>
<dbReference type="InterPro" id="IPR021109">
    <property type="entry name" value="Peptidase_aspartic_dom_sf"/>
</dbReference>
<reference evidence="9 10" key="1">
    <citation type="submission" date="2019-12" db="EMBL/GenBank/DDBJ databases">
        <authorList>
            <person name="Alioto T."/>
            <person name="Alioto T."/>
            <person name="Gomez Garrido J."/>
        </authorList>
    </citation>
    <scope>NUCLEOTIDE SEQUENCE [LARGE SCALE GENOMIC DNA]</scope>
</reference>
<keyword evidence="4" id="KW-0378">Hydrolase</keyword>
<keyword evidence="3" id="KW-0064">Aspartyl protease</keyword>
<feature type="chain" id="PRO_5035798046" evidence="7">
    <location>
        <begin position="26"/>
        <end position="485"/>
    </location>
</feature>
<dbReference type="Proteomes" id="UP000594638">
    <property type="component" value="Unassembled WGS sequence"/>
</dbReference>
<keyword evidence="2" id="KW-0645">Protease</keyword>